<evidence type="ECO:0000259" key="2">
    <source>
        <dbReference type="Pfam" id="PF08546"/>
    </source>
</evidence>
<gene>
    <name evidence="3" type="ORF">DFR74_115104</name>
</gene>
<dbReference type="InterPro" id="IPR008927">
    <property type="entry name" value="6-PGluconate_DH-like_C_sf"/>
</dbReference>
<dbReference type="InterPro" id="IPR013752">
    <property type="entry name" value="KPA_reductase"/>
</dbReference>
<dbReference type="SUPFAM" id="SSF48179">
    <property type="entry name" value="6-phosphogluconate dehydrogenase C-terminal domain-like"/>
    <property type="match status" value="1"/>
</dbReference>
<dbReference type="Proteomes" id="UP000252586">
    <property type="component" value="Unassembled WGS sequence"/>
</dbReference>
<dbReference type="AlphaFoldDB" id="A0A366D5L2"/>
<evidence type="ECO:0000313" key="4">
    <source>
        <dbReference type="Proteomes" id="UP000252586"/>
    </source>
</evidence>
<feature type="domain" description="Ketopantoate reductase C-terminal" evidence="2">
    <location>
        <begin position="54"/>
        <end position="174"/>
    </location>
</feature>
<dbReference type="PANTHER" id="PTHR21708:SF26">
    <property type="entry name" value="2-DEHYDROPANTOATE 2-REDUCTASE"/>
    <property type="match status" value="1"/>
</dbReference>
<evidence type="ECO:0000313" key="3">
    <source>
        <dbReference type="EMBL" id="RBO85256.1"/>
    </source>
</evidence>
<comment type="caution">
    <text evidence="3">The sequence shown here is derived from an EMBL/GenBank/DDBJ whole genome shotgun (WGS) entry which is preliminary data.</text>
</comment>
<keyword evidence="1" id="KW-0812">Transmembrane</keyword>
<dbReference type="PANTHER" id="PTHR21708">
    <property type="entry name" value="PROBABLE 2-DEHYDROPANTOATE 2-REDUCTASE"/>
    <property type="match status" value="1"/>
</dbReference>
<dbReference type="Pfam" id="PF08546">
    <property type="entry name" value="ApbA_C"/>
    <property type="match status" value="1"/>
</dbReference>
<keyword evidence="1" id="KW-0472">Membrane</keyword>
<proteinExistence type="predicted"/>
<feature type="transmembrane region" description="Helical" evidence="1">
    <location>
        <begin position="63"/>
        <end position="83"/>
    </location>
</feature>
<dbReference type="InterPro" id="IPR051402">
    <property type="entry name" value="KPR-Related"/>
</dbReference>
<dbReference type="GO" id="GO:0005737">
    <property type="term" value="C:cytoplasm"/>
    <property type="evidence" value="ECO:0007669"/>
    <property type="project" value="TreeGrafter"/>
</dbReference>
<sequence>MFARRTTPTTIERLGDPPSLRIGSLPGAASQMSRLETTASMLADAGIASTVSVDIWRDLWRKLIFISSFGGVCALANATAGVIRDQPRTRALFHAAVHEAAAVARAASTKITPADVDDAVSRLDYSDPRSTASMMRDLAAGKPSELYEQTGAIVHYGEWLNVPTPTHSVVYGALLPHELRARGDQHEPD</sequence>
<dbReference type="STRING" id="1210090.GCA_001613185_03092"/>
<organism evidence="3 4">
    <name type="scientific">Nocardia puris</name>
    <dbReference type="NCBI Taxonomy" id="208602"/>
    <lineage>
        <taxon>Bacteria</taxon>
        <taxon>Bacillati</taxon>
        <taxon>Actinomycetota</taxon>
        <taxon>Actinomycetes</taxon>
        <taxon>Mycobacteriales</taxon>
        <taxon>Nocardiaceae</taxon>
        <taxon>Nocardia</taxon>
    </lineage>
</organism>
<dbReference type="Gene3D" id="1.10.1040.10">
    <property type="entry name" value="N-(1-d-carboxylethyl)-l-norvaline Dehydrogenase, domain 2"/>
    <property type="match status" value="1"/>
</dbReference>
<name>A0A366D5L2_9NOCA</name>
<accession>A0A366D5L2</accession>
<keyword evidence="4" id="KW-1185">Reference proteome</keyword>
<reference evidence="3 4" key="1">
    <citation type="submission" date="2018-06" db="EMBL/GenBank/DDBJ databases">
        <title>Genomic Encyclopedia of Type Strains, Phase IV (KMG-IV): sequencing the most valuable type-strain genomes for metagenomic binning, comparative biology and taxonomic classification.</title>
        <authorList>
            <person name="Goeker M."/>
        </authorList>
    </citation>
    <scope>NUCLEOTIDE SEQUENCE [LARGE SCALE GENOMIC DNA]</scope>
    <source>
        <strain evidence="3 4">DSM 44599</strain>
    </source>
</reference>
<evidence type="ECO:0000256" key="1">
    <source>
        <dbReference type="SAM" id="Phobius"/>
    </source>
</evidence>
<keyword evidence="1" id="KW-1133">Transmembrane helix</keyword>
<protein>
    <submittedName>
        <fullName evidence="3">2-dehydropantoate 2-reductase</fullName>
    </submittedName>
</protein>
<dbReference type="EMBL" id="QNRE01000015">
    <property type="protein sequence ID" value="RBO85256.1"/>
    <property type="molecule type" value="Genomic_DNA"/>
</dbReference>
<dbReference type="InterPro" id="IPR013328">
    <property type="entry name" value="6PGD_dom2"/>
</dbReference>